<feature type="domain" description="Glycosyl transferase family 1" evidence="2">
    <location>
        <begin position="225"/>
        <end position="381"/>
    </location>
</feature>
<dbReference type="PANTHER" id="PTHR46401:SF2">
    <property type="entry name" value="GLYCOSYLTRANSFERASE WBBK-RELATED"/>
    <property type="match status" value="1"/>
</dbReference>
<dbReference type="EMBL" id="JABFTS010000002">
    <property type="protein sequence ID" value="MCE8050713.1"/>
    <property type="molecule type" value="Genomic_DNA"/>
</dbReference>
<dbReference type="RefSeq" id="WP_234238821.1">
    <property type="nucleotide sequence ID" value="NZ_JABFTS010000002.1"/>
</dbReference>
<sequence>MRIVIDMQGAQSTGSRNRGIGRYTFSLVKEIVKSRGEHEVIISLSGLFPDTIEPIRAAFYDLLPKENIRIWHAPGPVSHVSVNNTWRRKSAELLYESFLESLNPSIVLIASLFEGLEDDAVSSIGALIKTTPVATILYDLIPLINRTPYLDNPSVAKWYEDKLGHLRRADLLLSISESSRNECINHLGISAEKVVNISSAADSQFQKKKIKGGDQVAVRQRYGLEKSYVMYTGGIDHRKNIERLIQAYASLSEDLRQSHQLAVVCSIQTSDRNRLEALAKEYGLAKKDLILTGYVPEEDLINLYNLCTIFIFPSWHEGFGLPALEAMACGCPVIGSNTSSVPEVIGCEEALFDPFDVASIANKMQLVLTDNEFRVKLEQHGLNQARKFSWRRSAQLAIRAMEKVVTQRLGTLGSLPELIQKRPRLAYISPLPPERSGISDYSAELLPELSRYYEIEVVVAQGVVTTPWIKENCPIRTVEWFLKHSNQFDRVLYHFGNSPYHQHMFALLEKVPGVVVLHDFFLSGIVGYMDGQGVVPGMWNKSLYEGHGYEALHRSFLVGDKMEIVWKYPCNLEVLRNAQGVIVHSEQSRRLAKQWYGQTAAQDWALIPLLRTPESLNVPKRKQAREALGLSDDLFVVCSFGQLGPTKLNRRLVDAWLASPLAKNEQCVLIFVGENDGGEYGKNLLDLIACSGIKKRIKITGWANADVFHQYLSAADIGVQLRTLSRGETSAAVLDCMNYGLATVVNAHGSMIDLPDQAVWKLPDEFSDDQLVEALDELFLDEKLRIKLGRCAREIVKNQHAPHICAEQYFDAIENFYQSASASVRSLLEEISNLDTSLVESSELLALAEAIDRSIEQPLTQRQLFVDVSVLIQLDAKTGIQRVVRSILREWLSHPPEGYRIEPVYASMTQNGYRYARQFTLDFLGCPSTALNDEPISYRAGDIFLGLDFNPQGVITQRSFYQSLRSQGINVKFIVYDLLNVIMPEHFPPGTSDGFKRWLEVVAESDAALCISKSVADDLSAWLRKHTNKRVLPIHIDWFHLGADVKGELSTKRLSFHEEEMLGRLLNKKSFLMVGTLEPRKGHRQALDAFEILWAQGEKVNLVLVGKQGWKVETLVDKIRSHPEFGNQLFWLEDTSDEYLAKIYGASTALIAASYGEGFGLPLIESAHHKLPIIARDIPVFREVAGDYAFYFDSQEPSGLASSIVVWTKLYEEGSHPLSNKMPCLSWRDSANQLLEIVTASGD</sequence>
<organism evidence="3 4">
    <name type="scientific">Billgrantia desiderata</name>
    <dbReference type="NCBI Taxonomy" id="52021"/>
    <lineage>
        <taxon>Bacteria</taxon>
        <taxon>Pseudomonadati</taxon>
        <taxon>Pseudomonadota</taxon>
        <taxon>Gammaproteobacteria</taxon>
        <taxon>Oceanospirillales</taxon>
        <taxon>Halomonadaceae</taxon>
        <taxon>Billgrantia</taxon>
    </lineage>
</organism>
<feature type="domain" description="Glycosyl transferase family 1" evidence="2">
    <location>
        <begin position="1067"/>
        <end position="1204"/>
    </location>
</feature>
<evidence type="ECO:0000313" key="4">
    <source>
        <dbReference type="Proteomes" id="UP001320178"/>
    </source>
</evidence>
<dbReference type="PANTHER" id="PTHR46401">
    <property type="entry name" value="GLYCOSYLTRANSFERASE WBBK-RELATED"/>
    <property type="match status" value="1"/>
</dbReference>
<accession>A0AAW4YQP9</accession>
<dbReference type="SUPFAM" id="SSF53756">
    <property type="entry name" value="UDP-Glycosyltransferase/glycogen phosphorylase"/>
    <property type="match status" value="3"/>
</dbReference>
<keyword evidence="1" id="KW-0808">Transferase</keyword>
<protein>
    <submittedName>
        <fullName evidence="3">Glycosyltransferase</fullName>
    </submittedName>
</protein>
<gene>
    <name evidence="3" type="ORF">HOP61_05355</name>
</gene>
<dbReference type="FunFam" id="3.40.50.2000:FF:000119">
    <property type="entry name" value="Glycosyl transferase group 1"/>
    <property type="match status" value="1"/>
</dbReference>
<dbReference type="Pfam" id="PF00534">
    <property type="entry name" value="Glycos_transf_1"/>
    <property type="match status" value="3"/>
</dbReference>
<dbReference type="InterPro" id="IPR001296">
    <property type="entry name" value="Glyco_trans_1"/>
</dbReference>
<evidence type="ECO:0000259" key="2">
    <source>
        <dbReference type="Pfam" id="PF00534"/>
    </source>
</evidence>
<dbReference type="AlphaFoldDB" id="A0AAW4YQP9"/>
<dbReference type="CDD" id="cd03809">
    <property type="entry name" value="GT4_MtfB-like"/>
    <property type="match status" value="2"/>
</dbReference>
<dbReference type="Gene3D" id="3.40.50.2000">
    <property type="entry name" value="Glycogen Phosphorylase B"/>
    <property type="match status" value="3"/>
</dbReference>
<dbReference type="CDD" id="cd03801">
    <property type="entry name" value="GT4_PimA-like"/>
    <property type="match status" value="1"/>
</dbReference>
<name>A0AAW4YQP9_9GAMM</name>
<dbReference type="GO" id="GO:0016757">
    <property type="term" value="F:glycosyltransferase activity"/>
    <property type="evidence" value="ECO:0007669"/>
    <property type="project" value="InterPro"/>
</dbReference>
<evidence type="ECO:0000313" key="3">
    <source>
        <dbReference type="EMBL" id="MCE8050713.1"/>
    </source>
</evidence>
<reference evidence="3" key="2">
    <citation type="journal article" date="2021" name="Front. Microbiol.">
        <title>Aerobic Denitrification and Heterotrophic Sulfur Oxidation in the Genus Halomonas Revealed by Six Novel Species Characterizations and Genome-Based Analysis.</title>
        <authorList>
            <person name="Wang L."/>
            <person name="Shao Z."/>
        </authorList>
    </citation>
    <scope>NUCLEOTIDE SEQUENCE</scope>
    <source>
        <strain evidence="3">MCCC 1A05776</strain>
    </source>
</reference>
<feature type="domain" description="Glycosyl transferase family 1" evidence="2">
    <location>
        <begin position="621"/>
        <end position="794"/>
    </location>
</feature>
<evidence type="ECO:0000256" key="1">
    <source>
        <dbReference type="ARBA" id="ARBA00022679"/>
    </source>
</evidence>
<dbReference type="GO" id="GO:0009103">
    <property type="term" value="P:lipopolysaccharide biosynthetic process"/>
    <property type="evidence" value="ECO:0007669"/>
    <property type="project" value="TreeGrafter"/>
</dbReference>
<reference evidence="3" key="1">
    <citation type="submission" date="2020-05" db="EMBL/GenBank/DDBJ databases">
        <authorList>
            <person name="Wang L."/>
            <person name="Shao Z."/>
        </authorList>
    </citation>
    <scope>NUCLEOTIDE SEQUENCE</scope>
    <source>
        <strain evidence="3">MCCC 1A05776</strain>
    </source>
</reference>
<dbReference type="Proteomes" id="UP001320178">
    <property type="component" value="Unassembled WGS sequence"/>
</dbReference>
<comment type="caution">
    <text evidence="3">The sequence shown here is derived from an EMBL/GenBank/DDBJ whole genome shotgun (WGS) entry which is preliminary data.</text>
</comment>
<proteinExistence type="predicted"/>